<dbReference type="Gene3D" id="3.40.50.300">
    <property type="entry name" value="P-loop containing nucleotide triphosphate hydrolases"/>
    <property type="match status" value="1"/>
</dbReference>
<feature type="non-terminal residue" evidence="2">
    <location>
        <position position="111"/>
    </location>
</feature>
<dbReference type="PANTHER" id="PTHR43185:SF1">
    <property type="entry name" value="FE(2+) TRANSPORTER FEOB"/>
    <property type="match status" value="1"/>
</dbReference>
<dbReference type="GO" id="GO:0005886">
    <property type="term" value="C:plasma membrane"/>
    <property type="evidence" value="ECO:0007669"/>
    <property type="project" value="TreeGrafter"/>
</dbReference>
<organism evidence="2 3">
    <name type="scientific">Vibrio parahaemolyticus</name>
    <dbReference type="NCBI Taxonomy" id="670"/>
    <lineage>
        <taxon>Bacteria</taxon>
        <taxon>Pseudomonadati</taxon>
        <taxon>Pseudomonadota</taxon>
        <taxon>Gammaproteobacteria</taxon>
        <taxon>Vibrionales</taxon>
        <taxon>Vibrionaceae</taxon>
        <taxon>Vibrio</taxon>
    </lineage>
</organism>
<dbReference type="SUPFAM" id="SSF52540">
    <property type="entry name" value="P-loop containing nucleoside triphosphate hydrolases"/>
    <property type="match status" value="1"/>
</dbReference>
<reference evidence="2 3" key="1">
    <citation type="submission" date="2020-04" db="EMBL/GenBank/DDBJ databases">
        <title>Whole-genome sequencing of Vibrio spp. from China reveals different genetic environments of blaCTX-M-14 among diverse lineages.</title>
        <authorList>
            <person name="Zheng Z."/>
            <person name="Ye L."/>
            <person name="Chen S."/>
        </authorList>
    </citation>
    <scope>NUCLEOTIDE SEQUENCE [LARGE SCALE GENOMIC DNA]</scope>
    <source>
        <strain evidence="2 3">Vb0574</strain>
    </source>
</reference>
<evidence type="ECO:0000313" key="3">
    <source>
        <dbReference type="Proteomes" id="UP000555836"/>
    </source>
</evidence>
<accession>A0A7Y0S9U2</accession>
<gene>
    <name evidence="2" type="ORF">HKB21_25820</name>
</gene>
<evidence type="ECO:0000313" key="2">
    <source>
        <dbReference type="EMBL" id="NMU29034.1"/>
    </source>
</evidence>
<proteinExistence type="predicted"/>
<dbReference type="PROSITE" id="PS51711">
    <property type="entry name" value="G_FEOB"/>
    <property type="match status" value="1"/>
</dbReference>
<name>A0A7Y0S9U2_VIBPH</name>
<feature type="domain" description="FeoB-type G" evidence="1">
    <location>
        <begin position="1"/>
        <end position="64"/>
    </location>
</feature>
<dbReference type="InterPro" id="IPR030389">
    <property type="entry name" value="G_FEOB_dom"/>
</dbReference>
<dbReference type="AlphaFoldDB" id="A0A7Y0S9U2"/>
<dbReference type="EMBL" id="JABCLD010002124">
    <property type="protein sequence ID" value="NMU29034.1"/>
    <property type="molecule type" value="Genomic_DNA"/>
</dbReference>
<dbReference type="GO" id="GO:0005525">
    <property type="term" value="F:GTP binding"/>
    <property type="evidence" value="ECO:0007669"/>
    <property type="project" value="InterPro"/>
</dbReference>
<comment type="caution">
    <text evidence="2">The sequence shown here is derived from an EMBL/GenBank/DDBJ whole genome shotgun (WGS) entry which is preliminary data.</text>
</comment>
<protein>
    <submittedName>
        <fullName evidence="2">Ferrous iron transporter B</fullName>
    </submittedName>
</protein>
<evidence type="ECO:0000259" key="1">
    <source>
        <dbReference type="PROSITE" id="PS51711"/>
    </source>
</evidence>
<dbReference type="GO" id="GO:0015093">
    <property type="term" value="F:ferrous iron transmembrane transporter activity"/>
    <property type="evidence" value="ECO:0007669"/>
    <property type="project" value="TreeGrafter"/>
</dbReference>
<dbReference type="Pfam" id="PF02421">
    <property type="entry name" value="FeoB_N"/>
    <property type="match status" value="1"/>
</dbReference>
<dbReference type="InterPro" id="IPR050860">
    <property type="entry name" value="FeoB_GTPase"/>
</dbReference>
<dbReference type="PANTHER" id="PTHR43185">
    <property type="entry name" value="FERROUS IRON TRANSPORT PROTEIN B"/>
    <property type="match status" value="1"/>
</dbReference>
<dbReference type="Proteomes" id="UP000555836">
    <property type="component" value="Unassembled WGS sequence"/>
</dbReference>
<dbReference type="InterPro" id="IPR027417">
    <property type="entry name" value="P-loop_NTPase"/>
</dbReference>
<sequence length="111" mass="12367">LQLRELGRPMIVVLNKMDALKRERQMINVAELEKTLGCPVVCLSATNKTQVAEFKEKLHNSIVQGVPLKELSLHYGGKMEAAIQTVSALFNDQNVAHRALAIRALEKDTMV</sequence>
<feature type="non-terminal residue" evidence="2">
    <location>
        <position position="1"/>
    </location>
</feature>